<reference evidence="4 5" key="1">
    <citation type="journal article" date="2017" name="Mol. Plant">
        <title>The Genome of Medicinal Plant Macleaya cordata Provides New Insights into Benzylisoquinoline Alkaloids Metabolism.</title>
        <authorList>
            <person name="Liu X."/>
            <person name="Liu Y."/>
            <person name="Huang P."/>
            <person name="Ma Y."/>
            <person name="Qing Z."/>
            <person name="Tang Q."/>
            <person name="Cao H."/>
            <person name="Cheng P."/>
            <person name="Zheng Y."/>
            <person name="Yuan Z."/>
            <person name="Zhou Y."/>
            <person name="Liu J."/>
            <person name="Tang Z."/>
            <person name="Zhuo Y."/>
            <person name="Zhang Y."/>
            <person name="Yu L."/>
            <person name="Huang J."/>
            <person name="Yang P."/>
            <person name="Peng Q."/>
            <person name="Zhang J."/>
            <person name="Jiang W."/>
            <person name="Zhang Z."/>
            <person name="Lin K."/>
            <person name="Ro D.K."/>
            <person name="Chen X."/>
            <person name="Xiong X."/>
            <person name="Shang Y."/>
            <person name="Huang S."/>
            <person name="Zeng J."/>
        </authorList>
    </citation>
    <scope>NUCLEOTIDE SEQUENCE [LARGE SCALE GENOMIC DNA]</scope>
    <source>
        <strain evidence="5">cv. BLH2017</strain>
        <tissue evidence="4">Root</tissue>
    </source>
</reference>
<dbReference type="InterPro" id="IPR001810">
    <property type="entry name" value="F-box_dom"/>
</dbReference>
<evidence type="ECO:0000256" key="1">
    <source>
        <dbReference type="RuleBase" id="RU369085"/>
    </source>
</evidence>
<protein>
    <recommendedName>
        <fullName evidence="1">F-box protein</fullName>
    </recommendedName>
</protein>
<dbReference type="InterPro" id="IPR036047">
    <property type="entry name" value="F-box-like_dom_sf"/>
</dbReference>
<dbReference type="GO" id="GO:0005737">
    <property type="term" value="C:cytoplasm"/>
    <property type="evidence" value="ECO:0007669"/>
    <property type="project" value="TreeGrafter"/>
</dbReference>
<evidence type="ECO:0000313" key="4">
    <source>
        <dbReference type="EMBL" id="OVA11684.1"/>
    </source>
</evidence>
<dbReference type="Proteomes" id="UP000195402">
    <property type="component" value="Unassembled WGS sequence"/>
</dbReference>
<dbReference type="Pfam" id="PF12937">
    <property type="entry name" value="F-box-like"/>
    <property type="match status" value="1"/>
</dbReference>
<proteinExistence type="predicted"/>
<feature type="domain" description="F-box" evidence="3">
    <location>
        <begin position="29"/>
        <end position="70"/>
    </location>
</feature>
<dbReference type="PANTHER" id="PTHR12874:SF16">
    <property type="entry name" value="OS01G0800800 PROTEIN"/>
    <property type="match status" value="1"/>
</dbReference>
<keyword evidence="1" id="KW-0833">Ubl conjugation pathway</keyword>
<evidence type="ECO:0000313" key="5">
    <source>
        <dbReference type="Proteomes" id="UP000195402"/>
    </source>
</evidence>
<comment type="subcellular location">
    <subcellularLocation>
        <location evidence="1">Nucleus</location>
    </subcellularLocation>
</comment>
<dbReference type="OMA" id="WFTEELP"/>
<dbReference type="EMBL" id="MVGT01001566">
    <property type="protein sequence ID" value="OVA11684.1"/>
    <property type="molecule type" value="Genomic_DNA"/>
</dbReference>
<keyword evidence="1" id="KW-0539">Nucleus</keyword>
<feature type="compositionally biased region" description="Low complexity" evidence="2">
    <location>
        <begin position="1"/>
        <end position="19"/>
    </location>
</feature>
<evidence type="ECO:0000259" key="3">
    <source>
        <dbReference type="Pfam" id="PF12937"/>
    </source>
</evidence>
<dbReference type="InParanoid" id="A0A200QMI5"/>
<dbReference type="GO" id="GO:0019005">
    <property type="term" value="C:SCF ubiquitin ligase complex"/>
    <property type="evidence" value="ECO:0007669"/>
    <property type="project" value="UniProtKB-UniRule"/>
</dbReference>
<dbReference type="Gene3D" id="1.20.1280.50">
    <property type="match status" value="1"/>
</dbReference>
<dbReference type="SUPFAM" id="SSF81383">
    <property type="entry name" value="F-box domain"/>
    <property type="match status" value="1"/>
</dbReference>
<evidence type="ECO:0000256" key="2">
    <source>
        <dbReference type="SAM" id="MobiDB-lite"/>
    </source>
</evidence>
<accession>A0A200QMI5</accession>
<comment type="caution">
    <text evidence="4">The sequence shown here is derived from an EMBL/GenBank/DDBJ whole genome shotgun (WGS) entry which is preliminary data.</text>
</comment>
<feature type="region of interest" description="Disordered" evidence="2">
    <location>
        <begin position="1"/>
        <end position="25"/>
    </location>
</feature>
<comment type="pathway">
    <text evidence="1">Protein modification; protein ubiquitination.</text>
</comment>
<sequence length="320" mass="35715">MSDFRSSSCNPNSSSSSNKNSDHLTPPPPWEVVVLVSQYLDSKTLTIASCVCKSWFISMSSDQLWKPLCFTHYPSLSSLYHHHHYNYPTTTTTTTTATTLSYRRLYALGHISSKLRRLRNPSIPRISLNHLIFAVDIFNGNSDHIFTLGKAGDDLIRFNNNGVFHFDVDVDFDDDDDDVSRSSTVEMWSGEMMRVTWSIVMKGWRGVFMVMDCTGSGGMSVGGGGERWFSEELPSSPGCCCCCSSNYSKNCERSGLVAELGLGFSSIDGNTTTGSEGEEEVKMRRVEKVRMGVLSVGSWRYTSLNDALLYFQHFLLPSNL</sequence>
<organism evidence="4 5">
    <name type="scientific">Macleaya cordata</name>
    <name type="common">Five-seeded plume-poppy</name>
    <name type="synonym">Bocconia cordata</name>
    <dbReference type="NCBI Taxonomy" id="56857"/>
    <lineage>
        <taxon>Eukaryota</taxon>
        <taxon>Viridiplantae</taxon>
        <taxon>Streptophyta</taxon>
        <taxon>Embryophyta</taxon>
        <taxon>Tracheophyta</taxon>
        <taxon>Spermatophyta</taxon>
        <taxon>Magnoliopsida</taxon>
        <taxon>Ranunculales</taxon>
        <taxon>Papaveraceae</taxon>
        <taxon>Papaveroideae</taxon>
        <taxon>Macleaya</taxon>
    </lineage>
</organism>
<dbReference type="AlphaFoldDB" id="A0A200QMI5"/>
<comment type="subunit">
    <text evidence="1">Component of the SCF-type E3 ligase complex.</text>
</comment>
<dbReference type="GO" id="GO:0016567">
    <property type="term" value="P:protein ubiquitination"/>
    <property type="evidence" value="ECO:0007669"/>
    <property type="project" value="UniProtKB-UniRule"/>
</dbReference>
<dbReference type="PANTHER" id="PTHR12874">
    <property type="entry name" value="F-BOX ONLY PROTEIN 48-RELATED"/>
    <property type="match status" value="1"/>
</dbReference>
<dbReference type="GO" id="GO:0009740">
    <property type="term" value="P:gibberellic acid mediated signaling pathway"/>
    <property type="evidence" value="ECO:0007669"/>
    <property type="project" value="TreeGrafter"/>
</dbReference>
<dbReference type="GO" id="GO:0031146">
    <property type="term" value="P:SCF-dependent proteasomal ubiquitin-dependent protein catabolic process"/>
    <property type="evidence" value="ECO:0007669"/>
    <property type="project" value="UniProtKB-UniRule"/>
</dbReference>
<comment type="function">
    <text evidence="1">Acts as a component of a SCF E3 ubiquitin ligase complexes.</text>
</comment>
<dbReference type="GO" id="GO:0005634">
    <property type="term" value="C:nucleus"/>
    <property type="evidence" value="ECO:0007669"/>
    <property type="project" value="UniProtKB-SubCell"/>
</dbReference>
<name>A0A200QMI5_MACCD</name>
<gene>
    <name evidence="4" type="ORF">BVC80_8979g38</name>
</gene>
<keyword evidence="5" id="KW-1185">Reference proteome</keyword>
<dbReference type="OrthoDB" id="1905685at2759"/>